<keyword evidence="1" id="KW-0472">Membrane</keyword>
<keyword evidence="1" id="KW-0812">Transmembrane</keyword>
<accession>A0A380MZH2</accession>
<dbReference type="AlphaFoldDB" id="A0A380MZH2"/>
<gene>
    <name evidence="2" type="ORF">NCTC10717_01709</name>
</gene>
<evidence type="ECO:0000256" key="1">
    <source>
        <dbReference type="SAM" id="Phobius"/>
    </source>
</evidence>
<evidence type="ECO:0000313" key="3">
    <source>
        <dbReference type="Proteomes" id="UP000254575"/>
    </source>
</evidence>
<name>A0A380MZH2_9GAMM</name>
<organism evidence="2 3">
    <name type="scientific">Suttonella indologenes</name>
    <dbReference type="NCBI Taxonomy" id="13276"/>
    <lineage>
        <taxon>Bacteria</taxon>
        <taxon>Pseudomonadati</taxon>
        <taxon>Pseudomonadota</taxon>
        <taxon>Gammaproteobacteria</taxon>
        <taxon>Cardiobacteriales</taxon>
        <taxon>Cardiobacteriaceae</taxon>
        <taxon>Suttonella</taxon>
    </lineage>
</organism>
<keyword evidence="3" id="KW-1185">Reference proteome</keyword>
<dbReference type="EMBL" id="UHIA01000004">
    <property type="protein sequence ID" value="SUO97965.1"/>
    <property type="molecule type" value="Genomic_DNA"/>
</dbReference>
<reference evidence="2 3" key="1">
    <citation type="submission" date="2018-06" db="EMBL/GenBank/DDBJ databases">
        <authorList>
            <consortium name="Pathogen Informatics"/>
            <person name="Doyle S."/>
        </authorList>
    </citation>
    <scope>NUCLEOTIDE SEQUENCE [LARGE SCALE GENOMIC DNA]</scope>
    <source>
        <strain evidence="2 3">NCTC10717</strain>
    </source>
</reference>
<keyword evidence="1" id="KW-1133">Transmembrane helix</keyword>
<dbReference type="RefSeq" id="WP_147284953.1">
    <property type="nucleotide sequence ID" value="NZ_UHIA01000004.1"/>
</dbReference>
<evidence type="ECO:0000313" key="2">
    <source>
        <dbReference type="EMBL" id="SUO97965.1"/>
    </source>
</evidence>
<dbReference type="Proteomes" id="UP000254575">
    <property type="component" value="Unassembled WGS sequence"/>
</dbReference>
<evidence type="ECO:0008006" key="4">
    <source>
        <dbReference type="Google" id="ProtNLM"/>
    </source>
</evidence>
<feature type="transmembrane region" description="Helical" evidence="1">
    <location>
        <begin position="6"/>
        <end position="26"/>
    </location>
</feature>
<proteinExistence type="predicted"/>
<dbReference type="PROSITE" id="PS51257">
    <property type="entry name" value="PROKAR_LIPOPROTEIN"/>
    <property type="match status" value="1"/>
</dbReference>
<sequence length="169" mass="19555">MKRSVYISHLIILSSFLSACIIFPPLPKDYPHNNFIGGNLEGMSGTFSGRFEGKPDAEQEKMLRIYNKIEEILAQSTRNKKKIYRDLENIGMYCMYFNNSKEIECRYKIYLKHIGDIREGVNPLLLISVFPDKGIDSIVFDATNYGINLSREDRYSIMLMDKKNGVSYE</sequence>
<protein>
    <recommendedName>
        <fullName evidence="4">Lipoprotein</fullName>
    </recommendedName>
</protein>